<gene>
    <name evidence="6" type="ORF">BIGA_1660</name>
</gene>
<dbReference type="InterPro" id="IPR017871">
    <property type="entry name" value="ABC_transporter-like_CS"/>
</dbReference>
<keyword evidence="6" id="KW-0378">Hydrolase</keyword>
<dbReference type="AlphaFoldDB" id="A0A087AMI2"/>
<evidence type="ECO:0000256" key="2">
    <source>
        <dbReference type="ARBA" id="ARBA00022448"/>
    </source>
</evidence>
<dbReference type="GO" id="GO:0005524">
    <property type="term" value="F:ATP binding"/>
    <property type="evidence" value="ECO:0007669"/>
    <property type="project" value="UniProtKB-KW"/>
</dbReference>
<dbReference type="Proteomes" id="UP000029046">
    <property type="component" value="Unassembled WGS sequence"/>
</dbReference>
<dbReference type="EMBL" id="JGYX01000007">
    <property type="protein sequence ID" value="KFI59982.1"/>
    <property type="molecule type" value="Genomic_DNA"/>
</dbReference>
<evidence type="ECO:0000259" key="5">
    <source>
        <dbReference type="PROSITE" id="PS50893"/>
    </source>
</evidence>
<organism evidence="6 7">
    <name type="scientific">Bifidobacterium pullorum subsp. gallinarum</name>
    <dbReference type="NCBI Taxonomy" id="78344"/>
    <lineage>
        <taxon>Bacteria</taxon>
        <taxon>Bacillati</taxon>
        <taxon>Actinomycetota</taxon>
        <taxon>Actinomycetes</taxon>
        <taxon>Bifidobacteriales</taxon>
        <taxon>Bifidobacteriaceae</taxon>
        <taxon>Bifidobacterium</taxon>
    </lineage>
</organism>
<dbReference type="Gene3D" id="3.40.50.300">
    <property type="entry name" value="P-loop containing nucleotide triphosphate hydrolases"/>
    <property type="match status" value="1"/>
</dbReference>
<keyword evidence="2" id="KW-0813">Transport</keyword>
<accession>A0A087AMI2</accession>
<dbReference type="PROSITE" id="PS00211">
    <property type="entry name" value="ABC_TRANSPORTER_1"/>
    <property type="match status" value="1"/>
</dbReference>
<keyword evidence="3" id="KW-0547">Nucleotide-binding</keyword>
<evidence type="ECO:0000256" key="4">
    <source>
        <dbReference type="ARBA" id="ARBA00022840"/>
    </source>
</evidence>
<dbReference type="InterPro" id="IPR015860">
    <property type="entry name" value="ABC_transpr_TagH-like"/>
</dbReference>
<evidence type="ECO:0000256" key="3">
    <source>
        <dbReference type="ARBA" id="ARBA00022741"/>
    </source>
</evidence>
<comment type="similarity">
    <text evidence="1">Belongs to the ABC transporter superfamily.</text>
</comment>
<feature type="domain" description="ABC transporter" evidence="5">
    <location>
        <begin position="14"/>
        <end position="257"/>
    </location>
</feature>
<keyword evidence="4 6" id="KW-0067">ATP-binding</keyword>
<dbReference type="GO" id="GO:0140359">
    <property type="term" value="F:ABC-type transporter activity"/>
    <property type="evidence" value="ECO:0007669"/>
    <property type="project" value="InterPro"/>
</dbReference>
<dbReference type="InterPro" id="IPR003439">
    <property type="entry name" value="ABC_transporter-like_ATP-bd"/>
</dbReference>
<dbReference type="InterPro" id="IPR050683">
    <property type="entry name" value="Bact_Polysacc_Export_ATP-bd"/>
</dbReference>
<evidence type="ECO:0000313" key="6">
    <source>
        <dbReference type="EMBL" id="KFI59982.1"/>
    </source>
</evidence>
<keyword evidence="7" id="KW-1185">Reference proteome</keyword>
<comment type="caution">
    <text evidence="6">The sequence shown here is derived from an EMBL/GenBank/DDBJ whole genome shotgun (WGS) entry which is preliminary data.</text>
</comment>
<dbReference type="GO" id="GO:0016887">
    <property type="term" value="F:ATP hydrolysis activity"/>
    <property type="evidence" value="ECO:0007669"/>
    <property type="project" value="InterPro"/>
</dbReference>
<dbReference type="CDD" id="cd03220">
    <property type="entry name" value="ABC_KpsT_Wzt"/>
    <property type="match status" value="1"/>
</dbReference>
<dbReference type="SUPFAM" id="SSF52540">
    <property type="entry name" value="P-loop containing nucleoside triphosphate hydrolases"/>
    <property type="match status" value="1"/>
</dbReference>
<evidence type="ECO:0000313" key="7">
    <source>
        <dbReference type="Proteomes" id="UP000029046"/>
    </source>
</evidence>
<dbReference type="InterPro" id="IPR027417">
    <property type="entry name" value="P-loop_NTPase"/>
</dbReference>
<dbReference type="PROSITE" id="PS50893">
    <property type="entry name" value="ABC_TRANSPORTER_2"/>
    <property type="match status" value="1"/>
</dbReference>
<dbReference type="PANTHER" id="PTHR46743">
    <property type="entry name" value="TEICHOIC ACIDS EXPORT ATP-BINDING PROTEIN TAGH"/>
    <property type="match status" value="1"/>
</dbReference>
<reference evidence="6 7" key="1">
    <citation type="submission" date="2014-03" db="EMBL/GenBank/DDBJ databases">
        <title>Genomics of Bifidobacteria.</title>
        <authorList>
            <person name="Ventura M."/>
            <person name="Milani C."/>
            <person name="Lugli G.A."/>
        </authorList>
    </citation>
    <scope>NUCLEOTIDE SEQUENCE [LARGE SCALE GENOMIC DNA]</scope>
    <source>
        <strain evidence="6 7">LMG 11586</strain>
    </source>
</reference>
<proteinExistence type="inferred from homology"/>
<dbReference type="GO" id="GO:0016020">
    <property type="term" value="C:membrane"/>
    <property type="evidence" value="ECO:0007669"/>
    <property type="project" value="InterPro"/>
</dbReference>
<dbReference type="InterPro" id="IPR003593">
    <property type="entry name" value="AAA+_ATPase"/>
</dbReference>
<name>A0A087AMI2_9BIFI</name>
<dbReference type="Pfam" id="PF00005">
    <property type="entry name" value="ABC_tran"/>
    <property type="match status" value="1"/>
</dbReference>
<dbReference type="SMART" id="SM00382">
    <property type="entry name" value="AAA"/>
    <property type="match status" value="1"/>
</dbReference>
<dbReference type="EC" id="3.6.3.40" evidence="6"/>
<evidence type="ECO:0000256" key="1">
    <source>
        <dbReference type="ARBA" id="ARBA00005417"/>
    </source>
</evidence>
<sequence length="400" mass="44378">MMNKEMQLPEDVALRVTDVSKSFKLPTERAGSLKNALVNWARGIRGYRIQQVLEGITFDVHKGDFFGIVGKNGSGKSTLLKIISGIYAADTGTVQTVGKLVPFIELGVGFNPELTGRENVYLNGAMLGFSNDEIDAMYDDIVEFAELGDFMEQKLKNYSSGMQVRLAFSVAIKSQGDILVLDEVLAVGDEAFQKKCQDYFFEAKRKKKTIILVTHSMADVRRYCNRAMFIQDGRIAQIGDPDLIADAYSNSFLGTTATVGSGTKGYGHDATLDGIEIQVDGAEQQYLDQYEDFDIVVDLDCKRDLRSDQIHIDVVDGRGWMAFSLPNQGEKPFIITKGKHRLTFHVQNVLAFGDYHIDVAFDDGNDRYLIAQRAYSFHLVGHAVAASPLTVPHSTCVMDH</sequence>
<protein>
    <submittedName>
        <fullName evidence="6">ABC transporter, ATP-binding protein</fullName>
        <ecNumber evidence="6">3.6.3.40</ecNumber>
    </submittedName>
</protein>
<dbReference type="PANTHER" id="PTHR46743:SF2">
    <property type="entry name" value="TEICHOIC ACIDS EXPORT ATP-BINDING PROTEIN TAGH"/>
    <property type="match status" value="1"/>
</dbReference>
<dbReference type="eggNOG" id="COG1134">
    <property type="taxonomic scope" value="Bacteria"/>
</dbReference>